<dbReference type="EMBL" id="VTHL01000011">
    <property type="protein sequence ID" value="TYZ08844.1"/>
    <property type="molecule type" value="Genomic_DNA"/>
</dbReference>
<keyword evidence="2" id="KW-1185">Reference proteome</keyword>
<evidence type="ECO:0008006" key="3">
    <source>
        <dbReference type="Google" id="ProtNLM"/>
    </source>
</evidence>
<accession>A0A5D6V2P3</accession>
<evidence type="ECO:0000313" key="1">
    <source>
        <dbReference type="EMBL" id="TYZ08844.1"/>
    </source>
</evidence>
<gene>
    <name evidence="1" type="ORF">FY528_11550</name>
</gene>
<dbReference type="SUPFAM" id="SSF49464">
    <property type="entry name" value="Carboxypeptidase regulatory domain-like"/>
    <property type="match status" value="1"/>
</dbReference>
<dbReference type="Proteomes" id="UP000322791">
    <property type="component" value="Unassembled WGS sequence"/>
</dbReference>
<evidence type="ECO:0000313" key="2">
    <source>
        <dbReference type="Proteomes" id="UP000322791"/>
    </source>
</evidence>
<dbReference type="Pfam" id="PF13715">
    <property type="entry name" value="CarbopepD_reg_2"/>
    <property type="match status" value="1"/>
</dbReference>
<sequence>MPTITVPTPCPESWAAMTPATQGRHCAACDKVVVDFTRMTDAELLAFLQGQPSGCGRFRADQVRPTLRQHRRAWHLWAAAVAWVGSVLVVPRPAFSQQAVQVSPSWQPVASVQPKRLIHSEHDARILRGTVVDSLRNPLPGVTVLLKGTVLGTLTDDTGQFELALPEGSSAVEYITVTYIGYQPQSLPATQFLQADAVVILYADWVIMKDSTVTGGYCAFPHWYTPRGVWWRVTQLFRR</sequence>
<dbReference type="RefSeq" id="WP_149071169.1">
    <property type="nucleotide sequence ID" value="NZ_VTHL01000011.1"/>
</dbReference>
<organism evidence="1 2">
    <name type="scientific">Hymenobacter lutimineralis</name>
    <dbReference type="NCBI Taxonomy" id="2606448"/>
    <lineage>
        <taxon>Bacteria</taxon>
        <taxon>Pseudomonadati</taxon>
        <taxon>Bacteroidota</taxon>
        <taxon>Cytophagia</taxon>
        <taxon>Cytophagales</taxon>
        <taxon>Hymenobacteraceae</taxon>
        <taxon>Hymenobacter</taxon>
    </lineage>
</organism>
<proteinExistence type="predicted"/>
<dbReference type="Gene3D" id="2.60.40.1120">
    <property type="entry name" value="Carboxypeptidase-like, regulatory domain"/>
    <property type="match status" value="1"/>
</dbReference>
<comment type="caution">
    <text evidence="1">The sequence shown here is derived from an EMBL/GenBank/DDBJ whole genome shotgun (WGS) entry which is preliminary data.</text>
</comment>
<dbReference type="AlphaFoldDB" id="A0A5D6V2P3"/>
<reference evidence="1 2" key="1">
    <citation type="submission" date="2019-08" db="EMBL/GenBank/DDBJ databases">
        <authorList>
            <person name="Seo M.-J."/>
        </authorList>
    </citation>
    <scope>NUCLEOTIDE SEQUENCE [LARGE SCALE GENOMIC DNA]</scope>
    <source>
        <strain evidence="1 2">KIGAM108</strain>
    </source>
</reference>
<dbReference type="InterPro" id="IPR008969">
    <property type="entry name" value="CarboxyPept-like_regulatory"/>
</dbReference>
<protein>
    <recommendedName>
        <fullName evidence="3">Carboxypeptidase-like regulatory domain-containing protein</fullName>
    </recommendedName>
</protein>
<name>A0A5D6V2P3_9BACT</name>